<keyword evidence="3" id="KW-0067">ATP-binding</keyword>
<dbReference type="Proteomes" id="UP000323257">
    <property type="component" value="Unassembled WGS sequence"/>
</dbReference>
<dbReference type="Gene3D" id="2.40.100.10">
    <property type="entry name" value="Cyclophilin-like"/>
    <property type="match status" value="1"/>
</dbReference>
<dbReference type="EMBL" id="VNHS01000010">
    <property type="protein sequence ID" value="TYP71405.1"/>
    <property type="molecule type" value="Genomic_DNA"/>
</dbReference>
<comment type="caution">
    <text evidence="5">The sequence shown here is derived from an EMBL/GenBank/DDBJ whole genome shotgun (WGS) entry which is preliminary data.</text>
</comment>
<reference evidence="5 6" key="1">
    <citation type="submission" date="2019-07" db="EMBL/GenBank/DDBJ databases">
        <title>Genomic Encyclopedia of Type Strains, Phase III (KMG-III): the genomes of soil and plant-associated and newly described type strains.</title>
        <authorList>
            <person name="Whitman W."/>
        </authorList>
    </citation>
    <scope>NUCLEOTIDE SEQUENCE [LARGE SCALE GENOMIC DNA]</scope>
    <source>
        <strain evidence="5 6">BL24</strain>
    </source>
</reference>
<dbReference type="Gene3D" id="3.30.1360.40">
    <property type="match status" value="1"/>
</dbReference>
<dbReference type="InterPro" id="IPR003833">
    <property type="entry name" value="CT_C_D"/>
</dbReference>
<organism evidence="5 6">
    <name type="scientific">Paenibacillus methanolicus</name>
    <dbReference type="NCBI Taxonomy" id="582686"/>
    <lineage>
        <taxon>Bacteria</taxon>
        <taxon>Bacillati</taxon>
        <taxon>Bacillota</taxon>
        <taxon>Bacilli</taxon>
        <taxon>Bacillales</taxon>
        <taxon>Paenibacillaceae</taxon>
        <taxon>Paenibacillus</taxon>
    </lineage>
</organism>
<dbReference type="NCBIfam" id="TIGR00370">
    <property type="entry name" value="5-oxoprolinase subunit PxpB"/>
    <property type="match status" value="1"/>
</dbReference>
<evidence type="ECO:0000313" key="6">
    <source>
        <dbReference type="Proteomes" id="UP000323257"/>
    </source>
</evidence>
<dbReference type="GO" id="GO:0005524">
    <property type="term" value="F:ATP binding"/>
    <property type="evidence" value="ECO:0007669"/>
    <property type="project" value="UniProtKB-KW"/>
</dbReference>
<keyword evidence="6" id="KW-1185">Reference proteome</keyword>
<dbReference type="SUPFAM" id="SSF160467">
    <property type="entry name" value="PH0987 N-terminal domain-like"/>
    <property type="match status" value="1"/>
</dbReference>
<dbReference type="SUPFAM" id="SSF50891">
    <property type="entry name" value="Cyclophilin-like"/>
    <property type="match status" value="1"/>
</dbReference>
<proteinExistence type="predicted"/>
<evidence type="ECO:0000313" key="5">
    <source>
        <dbReference type="EMBL" id="TYP71405.1"/>
    </source>
</evidence>
<dbReference type="InterPro" id="IPR010016">
    <property type="entry name" value="PxpB"/>
</dbReference>
<dbReference type="Pfam" id="PF02682">
    <property type="entry name" value="CT_C_D"/>
    <property type="match status" value="1"/>
</dbReference>
<accession>A0A5S5BW47</accession>
<evidence type="ECO:0000259" key="4">
    <source>
        <dbReference type="SMART" id="SM00796"/>
    </source>
</evidence>
<protein>
    <submittedName>
        <fullName evidence="5">Inhibitor of KinA</fullName>
    </submittedName>
</protein>
<name>A0A5S5BW47_9BACL</name>
<dbReference type="GO" id="GO:0016787">
    <property type="term" value="F:hydrolase activity"/>
    <property type="evidence" value="ECO:0007669"/>
    <property type="project" value="UniProtKB-KW"/>
</dbReference>
<dbReference type="InterPro" id="IPR029000">
    <property type="entry name" value="Cyclophilin-like_dom_sf"/>
</dbReference>
<keyword evidence="1" id="KW-0547">Nucleotide-binding</keyword>
<evidence type="ECO:0000256" key="1">
    <source>
        <dbReference type="ARBA" id="ARBA00022741"/>
    </source>
</evidence>
<evidence type="ECO:0000256" key="2">
    <source>
        <dbReference type="ARBA" id="ARBA00022801"/>
    </source>
</evidence>
<keyword evidence="2" id="KW-0378">Hydrolase</keyword>
<dbReference type="PANTHER" id="PTHR34698:SF2">
    <property type="entry name" value="5-OXOPROLINASE SUBUNIT B"/>
    <property type="match status" value="1"/>
</dbReference>
<dbReference type="AlphaFoldDB" id="A0A5S5BW47"/>
<dbReference type="RefSeq" id="WP_342791338.1">
    <property type="nucleotide sequence ID" value="NZ_VNHS01000010.1"/>
</dbReference>
<gene>
    <name evidence="5" type="ORF">BCM02_110361</name>
</gene>
<dbReference type="SMART" id="SM00796">
    <property type="entry name" value="AHS1"/>
    <property type="match status" value="1"/>
</dbReference>
<sequence>MMTERESAERSAADIRLEPLGDSAAVVRFGETIDPLVHRRVIGLAERLAHSPVPGMTDVVPAFASLTVHYDPIALHARHGTAVREAGGSFGYVSRCLAELIQAGGHAAVAQARIVDIPVCYGAELGPDLGEVAAHSALTEEEVIAIHAAGDYTVYMIGFAPGFPYLGGLSPRIATPRQATPRLAIPAGSVAIGGGQTGVYPLATPGGWRIIGRTPIRLFRPEEPIPSFLRAGDRVRFRPITRKEYDRYEEGAT</sequence>
<dbReference type="PANTHER" id="PTHR34698">
    <property type="entry name" value="5-OXOPROLINASE SUBUNIT B"/>
    <property type="match status" value="1"/>
</dbReference>
<evidence type="ECO:0000256" key="3">
    <source>
        <dbReference type="ARBA" id="ARBA00022840"/>
    </source>
</evidence>
<feature type="domain" description="Carboxyltransferase" evidence="4">
    <location>
        <begin position="15"/>
        <end position="229"/>
    </location>
</feature>